<dbReference type="AlphaFoldDB" id="A0A328P0Z5"/>
<evidence type="ECO:0000313" key="3">
    <source>
        <dbReference type="Proteomes" id="UP000248926"/>
    </source>
</evidence>
<sequence>MKTRHVFSVPDIQAAGVAMKVARDCGIADRDISLIARSDIELAAIPCERKVVEGDFYPAAIRGVLGGAATGLLGGLVAIAIPPLGFTFAGAAAMTLGGAAVGGWATALAGSAVEDPVRRKFHDELAKGRILVVLDAPRDLLERVEPSMEHMGATLLPFDKPTLMT</sequence>
<keyword evidence="3" id="KW-1185">Reference proteome</keyword>
<evidence type="ECO:0000313" key="2">
    <source>
        <dbReference type="EMBL" id="RAO75887.1"/>
    </source>
</evidence>
<dbReference type="Proteomes" id="UP000248926">
    <property type="component" value="Unassembled WGS sequence"/>
</dbReference>
<keyword evidence="1" id="KW-1133">Transmembrane helix</keyword>
<feature type="transmembrane region" description="Helical" evidence="1">
    <location>
        <begin position="59"/>
        <end position="81"/>
    </location>
</feature>
<keyword evidence="1" id="KW-0812">Transmembrane</keyword>
<gene>
    <name evidence="2" type="ORF">CA260_17835</name>
</gene>
<dbReference type="OrthoDB" id="6023910at2"/>
<name>A0A328P0Z5_9GAMM</name>
<organism evidence="2 3">
    <name type="scientific">Dyella jiangningensis</name>
    <dbReference type="NCBI Taxonomy" id="1379159"/>
    <lineage>
        <taxon>Bacteria</taxon>
        <taxon>Pseudomonadati</taxon>
        <taxon>Pseudomonadota</taxon>
        <taxon>Gammaproteobacteria</taxon>
        <taxon>Lysobacterales</taxon>
        <taxon>Rhodanobacteraceae</taxon>
        <taxon>Dyella</taxon>
    </lineage>
</organism>
<evidence type="ECO:0000256" key="1">
    <source>
        <dbReference type="SAM" id="Phobius"/>
    </source>
</evidence>
<reference evidence="2 3" key="1">
    <citation type="journal article" date="2018" name="Genet. Mol. Biol.">
        <title>The genome sequence of Dyella jiangningensis FCAV SCS01 from a lignocellulose-decomposing microbial consortium metagenome reveals potential for biotechnological applications.</title>
        <authorList>
            <person name="Desiderato J.G."/>
            <person name="Alvarenga D.O."/>
            <person name="Constancio M.T.L."/>
            <person name="Alves L.M.C."/>
            <person name="Varani A.M."/>
        </authorList>
    </citation>
    <scope>NUCLEOTIDE SEQUENCE [LARGE SCALE GENOMIC DNA]</scope>
    <source>
        <strain evidence="2 3">FCAV SCS01</strain>
    </source>
</reference>
<accession>A0A328P0Z5</accession>
<feature type="transmembrane region" description="Helical" evidence="1">
    <location>
        <begin position="87"/>
        <end position="110"/>
    </location>
</feature>
<dbReference type="RefSeq" id="WP_111984346.1">
    <property type="nucleotide sequence ID" value="NZ_NFZS01000004.1"/>
</dbReference>
<evidence type="ECO:0008006" key="4">
    <source>
        <dbReference type="Google" id="ProtNLM"/>
    </source>
</evidence>
<proteinExistence type="predicted"/>
<keyword evidence="1" id="KW-0472">Membrane</keyword>
<comment type="caution">
    <text evidence="2">The sequence shown here is derived from an EMBL/GenBank/DDBJ whole genome shotgun (WGS) entry which is preliminary data.</text>
</comment>
<dbReference type="EMBL" id="NFZS01000004">
    <property type="protein sequence ID" value="RAO75887.1"/>
    <property type="molecule type" value="Genomic_DNA"/>
</dbReference>
<protein>
    <recommendedName>
        <fullName evidence="4">DUF1269 domain-containing protein</fullName>
    </recommendedName>
</protein>